<evidence type="ECO:0000256" key="2">
    <source>
        <dbReference type="ARBA" id="ARBA00005658"/>
    </source>
</evidence>
<dbReference type="AlphaFoldDB" id="A0A917LZU6"/>
<keyword evidence="4" id="KW-1003">Cell membrane</keyword>
<keyword evidence="11" id="KW-1185">Reference proteome</keyword>
<dbReference type="PANTHER" id="PTHR30047">
    <property type="entry name" value="HIGH-AFFINITY CHOLINE TRANSPORT PROTEIN-RELATED"/>
    <property type="match status" value="1"/>
</dbReference>
<accession>A0A917LZU6</accession>
<keyword evidence="7 9" id="KW-0472">Membrane</keyword>
<sequence length="678" mass="72727">MSNENLNAGPGPDPGAPACPVDDPTDLHHAEAEEAKILGELKEGVQERRGSLREGFEGLDKVILGVTGALVVAFVVWGFVATENLSSVSTAALGWVLENTGWIFVLFSSLFVVYVLWLALGRFGAIPLGKDGERPEFHTVSWISMMFACGMGIGLMFYGVAEPLYHYISPPPATVDGQTAEAIETAMATSLFHWTLHPWAMYAVVGIAIAYGTFRMGRKNLLSEAFVSLFGRRAVDGVGGKVINILAIFATLFGSAASLGLGALQIGSGLQFNGVVGQVATPLLVLIIAVLTFCFVASAVSGIERGIQFLANSNMVLAVLMAVVVFAVGPTLFILNLIPNAIGSYFQQLPEMAARTEAVGDESMREWLSGWTVFYWAWWISWTPFVGMFIARISRGRTIRQFVTGVLLVPSLVSLLWFAVFGGTAVHIQHTADATPDPSDGIATVVDGVPTISFDGAIYDMFNALGTSQALTVGLAVLAMVLTGIFFVTGADSASIVMGSLSSRGSLEPSRPVVIFWGVLMGGVAAVMLLAGGDTPAEALGGLQRLTIVAALPFVLVMFVLCLALTRDLQRDPMWLRQRLSDSVMRRAIRTAVDEYGHQKFTFVTRESTEPLTAQFQAVDATAAGQPIYPSENGNGDGRRRRLRGERTEPRIEKEPIVGTRQAPSRETPDGEVTPTKL</sequence>
<feature type="transmembrane region" description="Helical" evidence="9">
    <location>
        <begin position="62"/>
        <end position="80"/>
    </location>
</feature>
<evidence type="ECO:0000256" key="9">
    <source>
        <dbReference type="SAM" id="Phobius"/>
    </source>
</evidence>
<reference evidence="10" key="1">
    <citation type="journal article" date="2014" name="Int. J. Syst. Evol. Microbiol.">
        <title>Complete genome sequence of Corynebacterium casei LMG S-19264T (=DSM 44701T), isolated from a smear-ripened cheese.</title>
        <authorList>
            <consortium name="US DOE Joint Genome Institute (JGI-PGF)"/>
            <person name="Walter F."/>
            <person name="Albersmeier A."/>
            <person name="Kalinowski J."/>
            <person name="Ruckert C."/>
        </authorList>
    </citation>
    <scope>NUCLEOTIDE SEQUENCE</scope>
    <source>
        <strain evidence="10">CGMCC 1.12187</strain>
    </source>
</reference>
<evidence type="ECO:0000256" key="3">
    <source>
        <dbReference type="ARBA" id="ARBA00022448"/>
    </source>
</evidence>
<feature type="transmembrane region" description="Helical" evidence="9">
    <location>
        <begin position="315"/>
        <end position="338"/>
    </location>
</feature>
<dbReference type="PROSITE" id="PS01303">
    <property type="entry name" value="BCCT"/>
    <property type="match status" value="1"/>
</dbReference>
<comment type="subcellular location">
    <subcellularLocation>
        <location evidence="1">Cell membrane</location>
        <topology evidence="1">Multi-pass membrane protein</topology>
    </subcellularLocation>
</comment>
<dbReference type="GO" id="GO:0022857">
    <property type="term" value="F:transmembrane transporter activity"/>
    <property type="evidence" value="ECO:0007669"/>
    <property type="project" value="InterPro"/>
</dbReference>
<feature type="transmembrane region" description="Helical" evidence="9">
    <location>
        <begin position="403"/>
        <end position="428"/>
    </location>
</feature>
<dbReference type="InterPro" id="IPR000060">
    <property type="entry name" value="BCCT_transptr"/>
</dbReference>
<dbReference type="Pfam" id="PF02028">
    <property type="entry name" value="BCCT"/>
    <property type="match status" value="1"/>
</dbReference>
<protein>
    <submittedName>
        <fullName evidence="10">Choline transporter</fullName>
    </submittedName>
</protein>
<evidence type="ECO:0000256" key="6">
    <source>
        <dbReference type="ARBA" id="ARBA00022989"/>
    </source>
</evidence>
<reference evidence="10" key="2">
    <citation type="submission" date="2020-09" db="EMBL/GenBank/DDBJ databases">
        <authorList>
            <person name="Sun Q."/>
            <person name="Zhou Y."/>
        </authorList>
    </citation>
    <scope>NUCLEOTIDE SEQUENCE</scope>
    <source>
        <strain evidence="10">CGMCC 1.12187</strain>
    </source>
</reference>
<feature type="transmembrane region" description="Helical" evidence="9">
    <location>
        <begin position="196"/>
        <end position="214"/>
    </location>
</feature>
<feature type="region of interest" description="Disordered" evidence="8">
    <location>
        <begin position="1"/>
        <end position="25"/>
    </location>
</feature>
<evidence type="ECO:0000256" key="7">
    <source>
        <dbReference type="ARBA" id="ARBA00023136"/>
    </source>
</evidence>
<proteinExistence type="inferred from homology"/>
<feature type="transmembrane region" description="Helical" evidence="9">
    <location>
        <begin position="470"/>
        <end position="491"/>
    </location>
</feature>
<feature type="transmembrane region" description="Helical" evidence="9">
    <location>
        <begin position="373"/>
        <end position="391"/>
    </location>
</feature>
<feature type="transmembrane region" description="Helical" evidence="9">
    <location>
        <begin position="543"/>
        <end position="565"/>
    </location>
</feature>
<comment type="similarity">
    <text evidence="2">Belongs to the BCCT transporter (TC 2.A.15) family.</text>
</comment>
<organism evidence="10 11">
    <name type="scientific">Kocuria dechangensis</name>
    <dbReference type="NCBI Taxonomy" id="1176249"/>
    <lineage>
        <taxon>Bacteria</taxon>
        <taxon>Bacillati</taxon>
        <taxon>Actinomycetota</taxon>
        <taxon>Actinomycetes</taxon>
        <taxon>Micrococcales</taxon>
        <taxon>Micrococcaceae</taxon>
        <taxon>Kocuria</taxon>
    </lineage>
</organism>
<dbReference type="NCBIfam" id="TIGR00842">
    <property type="entry name" value="bcct"/>
    <property type="match status" value="1"/>
</dbReference>
<comment type="caution">
    <text evidence="10">The sequence shown here is derived from an EMBL/GenBank/DDBJ whole genome shotgun (WGS) entry which is preliminary data.</text>
</comment>
<dbReference type="GO" id="GO:0005886">
    <property type="term" value="C:plasma membrane"/>
    <property type="evidence" value="ECO:0007669"/>
    <property type="project" value="UniProtKB-SubCell"/>
</dbReference>
<evidence type="ECO:0000313" key="10">
    <source>
        <dbReference type="EMBL" id="GGG66670.1"/>
    </source>
</evidence>
<dbReference type="InterPro" id="IPR018093">
    <property type="entry name" value="BCCT_CS"/>
</dbReference>
<keyword evidence="6 9" id="KW-1133">Transmembrane helix</keyword>
<dbReference type="PANTHER" id="PTHR30047:SF7">
    <property type="entry name" value="HIGH-AFFINITY CHOLINE TRANSPORT PROTEIN"/>
    <property type="match status" value="1"/>
</dbReference>
<feature type="region of interest" description="Disordered" evidence="8">
    <location>
        <begin position="623"/>
        <end position="678"/>
    </location>
</feature>
<evidence type="ECO:0000313" key="11">
    <source>
        <dbReference type="Proteomes" id="UP000638848"/>
    </source>
</evidence>
<feature type="transmembrane region" description="Helical" evidence="9">
    <location>
        <begin position="283"/>
        <end position="303"/>
    </location>
</feature>
<feature type="transmembrane region" description="Helical" evidence="9">
    <location>
        <begin position="242"/>
        <end position="263"/>
    </location>
</feature>
<dbReference type="Proteomes" id="UP000638848">
    <property type="component" value="Unassembled WGS sequence"/>
</dbReference>
<evidence type="ECO:0000256" key="8">
    <source>
        <dbReference type="SAM" id="MobiDB-lite"/>
    </source>
</evidence>
<gene>
    <name evidence="10" type="ORF">GCM10011374_33560</name>
</gene>
<evidence type="ECO:0000256" key="5">
    <source>
        <dbReference type="ARBA" id="ARBA00022692"/>
    </source>
</evidence>
<feature type="transmembrane region" description="Helical" evidence="9">
    <location>
        <begin position="512"/>
        <end position="531"/>
    </location>
</feature>
<keyword evidence="3" id="KW-0813">Transport</keyword>
<feature type="transmembrane region" description="Helical" evidence="9">
    <location>
        <begin position="100"/>
        <end position="120"/>
    </location>
</feature>
<evidence type="ECO:0000256" key="1">
    <source>
        <dbReference type="ARBA" id="ARBA00004651"/>
    </source>
</evidence>
<name>A0A917LZU6_9MICC</name>
<feature type="compositionally biased region" description="Basic and acidic residues" evidence="8">
    <location>
        <begin position="645"/>
        <end position="656"/>
    </location>
</feature>
<dbReference type="EMBL" id="BMEQ01000024">
    <property type="protein sequence ID" value="GGG66670.1"/>
    <property type="molecule type" value="Genomic_DNA"/>
</dbReference>
<keyword evidence="5 9" id="KW-0812">Transmembrane</keyword>
<feature type="transmembrane region" description="Helical" evidence="9">
    <location>
        <begin position="140"/>
        <end position="161"/>
    </location>
</feature>
<evidence type="ECO:0000256" key="4">
    <source>
        <dbReference type="ARBA" id="ARBA00022475"/>
    </source>
</evidence>